<gene>
    <name evidence="2" type="ORF">FA727_13045</name>
</gene>
<dbReference type="InterPro" id="IPR029044">
    <property type="entry name" value="Nucleotide-diphossugar_trans"/>
</dbReference>
<dbReference type="EMBL" id="SWBM01000002">
    <property type="protein sequence ID" value="TKC16981.1"/>
    <property type="molecule type" value="Genomic_DNA"/>
</dbReference>
<name>A0A4U1D3S8_9BACI</name>
<dbReference type="PANTHER" id="PTHR43685">
    <property type="entry name" value="GLYCOSYLTRANSFERASE"/>
    <property type="match status" value="1"/>
</dbReference>
<dbReference type="InterPro" id="IPR001173">
    <property type="entry name" value="Glyco_trans_2-like"/>
</dbReference>
<comment type="caution">
    <text evidence="2">The sequence shown here is derived from an EMBL/GenBank/DDBJ whole genome shotgun (WGS) entry which is preliminary data.</text>
</comment>
<protein>
    <submittedName>
        <fullName evidence="2">Glycosyltransferase</fullName>
    </submittedName>
</protein>
<keyword evidence="2" id="KW-0808">Transferase</keyword>
<dbReference type="Gene3D" id="3.90.550.10">
    <property type="entry name" value="Spore Coat Polysaccharide Biosynthesis Protein SpsA, Chain A"/>
    <property type="match status" value="1"/>
</dbReference>
<dbReference type="InterPro" id="IPR050834">
    <property type="entry name" value="Glycosyltransf_2"/>
</dbReference>
<keyword evidence="3" id="KW-1185">Reference proteome</keyword>
<dbReference type="CDD" id="cd00761">
    <property type="entry name" value="Glyco_tranf_GTA_type"/>
    <property type="match status" value="1"/>
</dbReference>
<dbReference type="Pfam" id="PF00535">
    <property type="entry name" value="Glycos_transf_2"/>
    <property type="match status" value="1"/>
</dbReference>
<sequence>MKFSLIMATINRMDVIEKFMNSLLAQEYKVFELIIVDQNDDNRLENLIEKYSNQMQIIYIKSVRGLSRARNVGLSHATGDIIAFPDDDCWYPKELLKRVKNILVSNNSIAGLTGKSVDEDFNISAGVFDEEEGEVNKKNVWRRGISITIFLRKEVINKVGTFDEMLGVGSGTKFGSGEETDFLLRVIDNGYKVVYFPSIIVHHPNLTHLSLTYKRGYLYGCGLGILLNRHNYPMTYKIRTLVRPLGGILLSLLTLKWRHAPFYFGTLKGRVFGMLYK</sequence>
<dbReference type="AlphaFoldDB" id="A0A4U1D3S8"/>
<dbReference type="PANTHER" id="PTHR43685:SF2">
    <property type="entry name" value="GLYCOSYLTRANSFERASE 2-LIKE DOMAIN-CONTAINING PROTEIN"/>
    <property type="match status" value="1"/>
</dbReference>
<organism evidence="2 3">
    <name type="scientific">Robertmurraya kyonggiensis</name>
    <dbReference type="NCBI Taxonomy" id="1037680"/>
    <lineage>
        <taxon>Bacteria</taxon>
        <taxon>Bacillati</taxon>
        <taxon>Bacillota</taxon>
        <taxon>Bacilli</taxon>
        <taxon>Bacillales</taxon>
        <taxon>Bacillaceae</taxon>
        <taxon>Robertmurraya</taxon>
    </lineage>
</organism>
<feature type="domain" description="Glycosyltransferase 2-like" evidence="1">
    <location>
        <begin position="4"/>
        <end position="116"/>
    </location>
</feature>
<evidence type="ECO:0000313" key="2">
    <source>
        <dbReference type="EMBL" id="TKC16981.1"/>
    </source>
</evidence>
<proteinExistence type="predicted"/>
<accession>A0A4U1D3S8</accession>
<evidence type="ECO:0000259" key="1">
    <source>
        <dbReference type="Pfam" id="PF00535"/>
    </source>
</evidence>
<dbReference type="SUPFAM" id="SSF53448">
    <property type="entry name" value="Nucleotide-diphospho-sugar transferases"/>
    <property type="match status" value="1"/>
</dbReference>
<reference evidence="2 3" key="1">
    <citation type="journal article" date="2011" name="J. Microbiol.">
        <title>Bacillus kyonggiensis sp. nov., isolated from soil of a lettuce field.</title>
        <authorList>
            <person name="Dong K."/>
            <person name="Lee S."/>
        </authorList>
    </citation>
    <scope>NUCLEOTIDE SEQUENCE [LARGE SCALE GENOMIC DNA]</scope>
    <source>
        <strain evidence="2 3">NB22</strain>
    </source>
</reference>
<dbReference type="Proteomes" id="UP000307756">
    <property type="component" value="Unassembled WGS sequence"/>
</dbReference>
<evidence type="ECO:0000313" key="3">
    <source>
        <dbReference type="Proteomes" id="UP000307756"/>
    </source>
</evidence>
<dbReference type="GO" id="GO:0016740">
    <property type="term" value="F:transferase activity"/>
    <property type="evidence" value="ECO:0007669"/>
    <property type="project" value="UniProtKB-KW"/>
</dbReference>
<dbReference type="OrthoDB" id="153025at2"/>